<gene>
    <name evidence="1" type="ORF">AAG570_006382</name>
</gene>
<accession>A0ABD0YTU3</accession>
<dbReference type="Proteomes" id="UP001558652">
    <property type="component" value="Unassembled WGS sequence"/>
</dbReference>
<proteinExistence type="predicted"/>
<keyword evidence="2" id="KW-1185">Reference proteome</keyword>
<sequence>MFKEDPRRELELESQDLGGFRFELDAPLTTQLRSPVVKRFPEKKFEVKRQHRRTQQKRDSLHGREELTFIGNLYRTIENGGQTSSGPTLAELLHGPGFQQTLGPGIQTRTQAGKRERTPTSAWNDGTFLGSHGVNRAFYGCRRTTLLLTPTGTKSQDLECLERQIVLLLMKARLAQPLSG</sequence>
<name>A0ABD0YTU3_9HEMI</name>
<evidence type="ECO:0000313" key="2">
    <source>
        <dbReference type="Proteomes" id="UP001558652"/>
    </source>
</evidence>
<reference evidence="1 2" key="1">
    <citation type="submission" date="2024-07" db="EMBL/GenBank/DDBJ databases">
        <title>Chromosome-level genome assembly of the water stick insect Ranatra chinensis (Heteroptera: Nepidae).</title>
        <authorList>
            <person name="Liu X."/>
        </authorList>
    </citation>
    <scope>NUCLEOTIDE SEQUENCE [LARGE SCALE GENOMIC DNA]</scope>
    <source>
        <strain evidence="1">Cailab_2021Rc</strain>
        <tissue evidence="1">Muscle</tissue>
    </source>
</reference>
<evidence type="ECO:0000313" key="1">
    <source>
        <dbReference type="EMBL" id="KAL1139398.1"/>
    </source>
</evidence>
<comment type="caution">
    <text evidence="1">The sequence shown here is derived from an EMBL/GenBank/DDBJ whole genome shotgun (WGS) entry which is preliminary data.</text>
</comment>
<protein>
    <submittedName>
        <fullName evidence="1">Uncharacterized protein</fullName>
    </submittedName>
</protein>
<dbReference type="EMBL" id="JBFDAA010000002">
    <property type="protein sequence ID" value="KAL1139398.1"/>
    <property type="molecule type" value="Genomic_DNA"/>
</dbReference>
<dbReference type="AlphaFoldDB" id="A0ABD0YTU3"/>
<organism evidence="1 2">
    <name type="scientific">Ranatra chinensis</name>
    <dbReference type="NCBI Taxonomy" id="642074"/>
    <lineage>
        <taxon>Eukaryota</taxon>
        <taxon>Metazoa</taxon>
        <taxon>Ecdysozoa</taxon>
        <taxon>Arthropoda</taxon>
        <taxon>Hexapoda</taxon>
        <taxon>Insecta</taxon>
        <taxon>Pterygota</taxon>
        <taxon>Neoptera</taxon>
        <taxon>Paraneoptera</taxon>
        <taxon>Hemiptera</taxon>
        <taxon>Heteroptera</taxon>
        <taxon>Panheteroptera</taxon>
        <taxon>Nepomorpha</taxon>
        <taxon>Nepidae</taxon>
        <taxon>Ranatrinae</taxon>
        <taxon>Ranatra</taxon>
    </lineage>
</organism>